<dbReference type="Pfam" id="PF13344">
    <property type="entry name" value="Hydrolase_6"/>
    <property type="match status" value="1"/>
</dbReference>
<gene>
    <name evidence="1" type="ORF">A2438_02940</name>
</gene>
<dbReference type="InterPro" id="IPR006357">
    <property type="entry name" value="HAD-SF_hydro_IIA"/>
</dbReference>
<dbReference type="InterPro" id="IPR023214">
    <property type="entry name" value="HAD_sf"/>
</dbReference>
<comment type="caution">
    <text evidence="1">The sequence shown here is derived from an EMBL/GenBank/DDBJ whole genome shotgun (WGS) entry which is preliminary data.</text>
</comment>
<protein>
    <recommendedName>
        <fullName evidence="3">Haloacid dehalogenase</fullName>
    </recommendedName>
</protein>
<dbReference type="SUPFAM" id="SSF56784">
    <property type="entry name" value="HAD-like"/>
    <property type="match status" value="1"/>
</dbReference>
<evidence type="ECO:0008006" key="3">
    <source>
        <dbReference type="Google" id="ProtNLM"/>
    </source>
</evidence>
<dbReference type="EMBL" id="MEUJ01000004">
    <property type="protein sequence ID" value="OGC40224.1"/>
    <property type="molecule type" value="Genomic_DNA"/>
</dbReference>
<dbReference type="GO" id="GO:0005737">
    <property type="term" value="C:cytoplasm"/>
    <property type="evidence" value="ECO:0007669"/>
    <property type="project" value="TreeGrafter"/>
</dbReference>
<accession>A0A1F4U5J0</accession>
<sequence>MSQIISRHDVFLVDNYGVLKTASGPIAGTNKIIRAIQDQGKRAILLSNTASESPRHIQQDLETKGVYLEEKDIVTSGMVLKPYFSQHGLVGKRIFNLGNDGGAEYIRNAGGSVLSREAVLADKKLAEVVVVTRHKLTAESANLIPAALIEAAINILRYGPEVQGIIANPDKTVPLNNAEVRLGPGSMGLIVEACSERLLVWLGKPHRPIYDFAFSLVPDVPKERILMVDDSLEYGIQGACNAGIQSLLVLTGNTTNQEQIKRSPFKPNYVAGSFTLDAKVNAWS</sequence>
<organism evidence="1 2">
    <name type="scientific">candidate division WOR-1 bacterium RIFOXYC2_FULL_46_14</name>
    <dbReference type="NCBI Taxonomy" id="1802587"/>
    <lineage>
        <taxon>Bacteria</taxon>
        <taxon>Bacillati</taxon>
        <taxon>Saganbacteria</taxon>
    </lineage>
</organism>
<dbReference type="PANTHER" id="PTHR19288">
    <property type="entry name" value="4-NITROPHENYLPHOSPHATASE-RELATED"/>
    <property type="match status" value="1"/>
</dbReference>
<dbReference type="Proteomes" id="UP000179242">
    <property type="component" value="Unassembled WGS sequence"/>
</dbReference>
<dbReference type="NCBIfam" id="TIGR01460">
    <property type="entry name" value="HAD-SF-IIA"/>
    <property type="match status" value="1"/>
</dbReference>
<name>A0A1F4U5J0_UNCSA</name>
<dbReference type="PANTHER" id="PTHR19288:SF90">
    <property type="entry name" value="OS08G0542600 PROTEIN"/>
    <property type="match status" value="1"/>
</dbReference>
<dbReference type="Gene3D" id="3.40.50.1000">
    <property type="entry name" value="HAD superfamily/HAD-like"/>
    <property type="match status" value="2"/>
</dbReference>
<dbReference type="GO" id="GO:0016791">
    <property type="term" value="F:phosphatase activity"/>
    <property type="evidence" value="ECO:0007669"/>
    <property type="project" value="TreeGrafter"/>
</dbReference>
<proteinExistence type="predicted"/>
<dbReference type="InterPro" id="IPR036412">
    <property type="entry name" value="HAD-like_sf"/>
</dbReference>
<dbReference type="Pfam" id="PF13242">
    <property type="entry name" value="Hydrolase_like"/>
    <property type="match status" value="1"/>
</dbReference>
<dbReference type="AlphaFoldDB" id="A0A1F4U5J0"/>
<evidence type="ECO:0000313" key="1">
    <source>
        <dbReference type="EMBL" id="OGC40224.1"/>
    </source>
</evidence>
<evidence type="ECO:0000313" key="2">
    <source>
        <dbReference type="Proteomes" id="UP000179242"/>
    </source>
</evidence>
<reference evidence="1 2" key="1">
    <citation type="journal article" date="2016" name="Nat. Commun.">
        <title>Thousands of microbial genomes shed light on interconnected biogeochemical processes in an aquifer system.</title>
        <authorList>
            <person name="Anantharaman K."/>
            <person name="Brown C.T."/>
            <person name="Hug L.A."/>
            <person name="Sharon I."/>
            <person name="Castelle C.J."/>
            <person name="Probst A.J."/>
            <person name="Thomas B.C."/>
            <person name="Singh A."/>
            <person name="Wilkins M.J."/>
            <person name="Karaoz U."/>
            <person name="Brodie E.L."/>
            <person name="Williams K.H."/>
            <person name="Hubbard S.S."/>
            <person name="Banfield J.F."/>
        </authorList>
    </citation>
    <scope>NUCLEOTIDE SEQUENCE [LARGE SCALE GENOMIC DNA]</scope>
</reference>